<evidence type="ECO:0000313" key="2">
    <source>
        <dbReference type="EMBL" id="KIL57041.1"/>
    </source>
</evidence>
<name>A0A0C2WK42_AMAMK</name>
<feature type="region of interest" description="Disordered" evidence="1">
    <location>
        <begin position="123"/>
        <end position="210"/>
    </location>
</feature>
<dbReference type="HOGENOM" id="CLU_562531_0_0_1"/>
<dbReference type="AlphaFoldDB" id="A0A0C2WK42"/>
<sequence>MQTNSNPHTPYHVLATPASSSNRNNQSLMDLADLAINATPSFESYPLAEDEKNLFADVDPCTAITSDTQLTPVLAQQPALQASARKQPPPPYGYHFPLATSYPVVPSLGSHYPSPTPVNYGNQTSWSPHHGPGYIIHHGQYGQPPSPRVATPPPPNVNKRDHSLSPKKPKKRGRGGGPGSRGGRGSYGGRGGFRGPGSVKSNDQVKETEVTETAKVEIIEDDEVFTNSRWTDDDRTALFEYYLGPESDEIYEKLKINASRVHEKASKVLLGGKYSVEAIKGQYTRAYDTFTYILALEGFTGGGGDGDENPDDSDSGKDPMDKKISLARLRGVALGSLTAKTCHKWQSNGWYDLFVNRMGKSSKVTRPVVQNSCAPLSDVELTILDSESSDDSRQSSKHSKRSKSSKPSSKSKAGSRNVSEPKHSGAKGFRVESRGSLSAIDRLVELKASTEELRIKRMNLQQNTSESQRKLEVAKTVLEMDNLMS</sequence>
<gene>
    <name evidence="2" type="ORF">M378DRAFT_1031598</name>
</gene>
<evidence type="ECO:0000256" key="1">
    <source>
        <dbReference type="SAM" id="MobiDB-lite"/>
    </source>
</evidence>
<feature type="compositionally biased region" description="Basic residues" evidence="1">
    <location>
        <begin position="395"/>
        <end position="404"/>
    </location>
</feature>
<protein>
    <submittedName>
        <fullName evidence="2">Uncharacterized protein</fullName>
    </submittedName>
</protein>
<accession>A0A0C2WK42</accession>
<feature type="compositionally biased region" description="Low complexity" evidence="1">
    <location>
        <begin position="405"/>
        <end position="416"/>
    </location>
</feature>
<feature type="compositionally biased region" description="Basic and acidic residues" evidence="1">
    <location>
        <begin position="419"/>
        <end position="431"/>
    </location>
</feature>
<feature type="compositionally biased region" description="Pro residues" evidence="1">
    <location>
        <begin position="144"/>
        <end position="156"/>
    </location>
</feature>
<feature type="region of interest" description="Disordered" evidence="1">
    <location>
        <begin position="386"/>
        <end position="431"/>
    </location>
</feature>
<dbReference type="InParanoid" id="A0A0C2WK42"/>
<dbReference type="OrthoDB" id="2685034at2759"/>
<feature type="compositionally biased region" description="Low complexity" evidence="1">
    <location>
        <begin position="128"/>
        <end position="142"/>
    </location>
</feature>
<feature type="compositionally biased region" description="Basic residues" evidence="1">
    <location>
        <begin position="165"/>
        <end position="174"/>
    </location>
</feature>
<dbReference type="Proteomes" id="UP000054549">
    <property type="component" value="Unassembled WGS sequence"/>
</dbReference>
<feature type="compositionally biased region" description="Gly residues" evidence="1">
    <location>
        <begin position="175"/>
        <end position="195"/>
    </location>
</feature>
<dbReference type="EMBL" id="KN818385">
    <property type="protein sequence ID" value="KIL57041.1"/>
    <property type="molecule type" value="Genomic_DNA"/>
</dbReference>
<feature type="region of interest" description="Disordered" evidence="1">
    <location>
        <begin position="1"/>
        <end position="24"/>
    </location>
</feature>
<reference evidence="2 3" key="1">
    <citation type="submission" date="2014-04" db="EMBL/GenBank/DDBJ databases">
        <title>Evolutionary Origins and Diversification of the Mycorrhizal Mutualists.</title>
        <authorList>
            <consortium name="DOE Joint Genome Institute"/>
            <consortium name="Mycorrhizal Genomics Consortium"/>
            <person name="Kohler A."/>
            <person name="Kuo A."/>
            <person name="Nagy L.G."/>
            <person name="Floudas D."/>
            <person name="Copeland A."/>
            <person name="Barry K.W."/>
            <person name="Cichocki N."/>
            <person name="Veneault-Fourrey C."/>
            <person name="LaButti K."/>
            <person name="Lindquist E.A."/>
            <person name="Lipzen A."/>
            <person name="Lundell T."/>
            <person name="Morin E."/>
            <person name="Murat C."/>
            <person name="Riley R."/>
            <person name="Ohm R."/>
            <person name="Sun H."/>
            <person name="Tunlid A."/>
            <person name="Henrissat B."/>
            <person name="Grigoriev I.V."/>
            <person name="Hibbett D.S."/>
            <person name="Martin F."/>
        </authorList>
    </citation>
    <scope>NUCLEOTIDE SEQUENCE [LARGE SCALE GENOMIC DNA]</scope>
    <source>
        <strain evidence="2 3">Koide BX008</strain>
    </source>
</reference>
<feature type="region of interest" description="Disordered" evidence="1">
    <location>
        <begin position="301"/>
        <end position="321"/>
    </location>
</feature>
<proteinExistence type="predicted"/>
<organism evidence="2 3">
    <name type="scientific">Amanita muscaria (strain Koide BX008)</name>
    <dbReference type="NCBI Taxonomy" id="946122"/>
    <lineage>
        <taxon>Eukaryota</taxon>
        <taxon>Fungi</taxon>
        <taxon>Dikarya</taxon>
        <taxon>Basidiomycota</taxon>
        <taxon>Agaricomycotina</taxon>
        <taxon>Agaricomycetes</taxon>
        <taxon>Agaricomycetidae</taxon>
        <taxon>Agaricales</taxon>
        <taxon>Pluteineae</taxon>
        <taxon>Amanitaceae</taxon>
        <taxon>Amanita</taxon>
    </lineage>
</organism>
<keyword evidence="3" id="KW-1185">Reference proteome</keyword>
<dbReference type="STRING" id="946122.A0A0C2WK42"/>
<evidence type="ECO:0000313" key="3">
    <source>
        <dbReference type="Proteomes" id="UP000054549"/>
    </source>
</evidence>